<name>A0ABX6P704_9BURK</name>
<evidence type="ECO:0000256" key="1">
    <source>
        <dbReference type="ARBA" id="ARBA00022679"/>
    </source>
</evidence>
<keyword evidence="4" id="KW-0812">Transmembrane</keyword>
<dbReference type="EMBL" id="CP053418">
    <property type="protein sequence ID" value="QJW85145.1"/>
    <property type="molecule type" value="Genomic_DNA"/>
</dbReference>
<keyword evidence="7" id="KW-1185">Reference proteome</keyword>
<feature type="transmembrane region" description="Helical" evidence="4">
    <location>
        <begin position="74"/>
        <end position="95"/>
    </location>
</feature>
<evidence type="ECO:0000313" key="7">
    <source>
        <dbReference type="Proteomes" id="UP000500826"/>
    </source>
</evidence>
<dbReference type="Proteomes" id="UP000500826">
    <property type="component" value="Chromosome"/>
</dbReference>
<evidence type="ECO:0000259" key="5">
    <source>
        <dbReference type="PROSITE" id="PS50109"/>
    </source>
</evidence>
<feature type="transmembrane region" description="Helical" evidence="4">
    <location>
        <begin position="14"/>
        <end position="35"/>
    </location>
</feature>
<dbReference type="InterPro" id="IPR036890">
    <property type="entry name" value="HATPase_C_sf"/>
</dbReference>
<dbReference type="Gene3D" id="1.20.5.1930">
    <property type="match status" value="1"/>
</dbReference>
<gene>
    <name evidence="6" type="ORF">HK414_22035</name>
</gene>
<dbReference type="PANTHER" id="PTHR24421">
    <property type="entry name" value="NITRATE/NITRITE SENSOR PROTEIN NARX-RELATED"/>
    <property type="match status" value="1"/>
</dbReference>
<keyword evidence="2" id="KW-0418">Kinase</keyword>
<accession>A0ABX6P704</accession>
<organism evidence="6 7">
    <name type="scientific">Ramlibacter terrae</name>
    <dbReference type="NCBI Taxonomy" id="2732511"/>
    <lineage>
        <taxon>Bacteria</taxon>
        <taxon>Pseudomonadati</taxon>
        <taxon>Pseudomonadota</taxon>
        <taxon>Betaproteobacteria</taxon>
        <taxon>Burkholderiales</taxon>
        <taxon>Comamonadaceae</taxon>
        <taxon>Ramlibacter</taxon>
    </lineage>
</organism>
<dbReference type="InterPro" id="IPR050482">
    <property type="entry name" value="Sensor_HK_TwoCompSys"/>
</dbReference>
<proteinExistence type="predicted"/>
<keyword evidence="4" id="KW-1133">Transmembrane helix</keyword>
<dbReference type="InterPro" id="IPR005467">
    <property type="entry name" value="His_kinase_dom"/>
</dbReference>
<evidence type="ECO:0000256" key="3">
    <source>
        <dbReference type="ARBA" id="ARBA00023012"/>
    </source>
</evidence>
<keyword evidence="4" id="KW-0472">Membrane</keyword>
<reference evidence="6 7" key="1">
    <citation type="submission" date="2020-05" db="EMBL/GenBank/DDBJ databases">
        <title>Ramlibacter rhizophilus sp. nov., isolated from rhizosphere soil of national flower Mugunghwa from South Korea.</title>
        <authorList>
            <person name="Zheng-Fei Y."/>
            <person name="Huan T."/>
        </authorList>
    </citation>
    <scope>NUCLEOTIDE SEQUENCE [LARGE SCALE GENOMIC DNA]</scope>
    <source>
        <strain evidence="6 7">H242</strain>
    </source>
</reference>
<evidence type="ECO:0000256" key="2">
    <source>
        <dbReference type="ARBA" id="ARBA00022777"/>
    </source>
</evidence>
<protein>
    <recommendedName>
        <fullName evidence="5">Histidine kinase domain-containing protein</fullName>
    </recommendedName>
</protein>
<feature type="transmembrane region" description="Helical" evidence="4">
    <location>
        <begin position="42"/>
        <end position="62"/>
    </location>
</feature>
<dbReference type="Pfam" id="PF02518">
    <property type="entry name" value="HATPase_c"/>
    <property type="match status" value="1"/>
</dbReference>
<keyword evidence="1" id="KW-0808">Transferase</keyword>
<feature type="domain" description="Histidine kinase" evidence="5">
    <location>
        <begin position="237"/>
        <end position="324"/>
    </location>
</feature>
<dbReference type="SUPFAM" id="SSF55874">
    <property type="entry name" value="ATPase domain of HSP90 chaperone/DNA topoisomerase II/histidine kinase"/>
    <property type="match status" value="1"/>
</dbReference>
<sequence>MAAAPHRLLAVATLVYDALALEFLVVVACFFRVAWRRHREDFWLMGGVLLFAIVLTAVEVALQNDLLPLPKVHVIHFAMPVLFGVVGGRLIQLFVQALGQAETLNAQLEQRVAEKSSEIEKSWQQVAQLRTEQAAQDERRRIASDLHDDLGAQLLTIAQASQRGADPQRVAGMARSAMEEMRLSVRGLTGGATMTTDALADWRAETITRLADAGMTGTWEAQEPPAGAILPARTHVQLTRILREAVSNAIRHSGGTRCTVRIGFPPGEVVLDVQDDGRGLPAPEERRQGHGLLNIERRVRNPDGEHHFESNGGTRLVVRVPLPSAPPSSRQP</sequence>
<dbReference type="InterPro" id="IPR003594">
    <property type="entry name" value="HATPase_dom"/>
</dbReference>
<evidence type="ECO:0000313" key="6">
    <source>
        <dbReference type="EMBL" id="QJW85145.1"/>
    </source>
</evidence>
<evidence type="ECO:0000256" key="4">
    <source>
        <dbReference type="SAM" id="Phobius"/>
    </source>
</evidence>
<dbReference type="CDD" id="cd16917">
    <property type="entry name" value="HATPase_UhpB-NarQ-NarX-like"/>
    <property type="match status" value="1"/>
</dbReference>
<keyword evidence="3" id="KW-0902">Two-component regulatory system</keyword>
<dbReference type="PROSITE" id="PS50109">
    <property type="entry name" value="HIS_KIN"/>
    <property type="match status" value="1"/>
</dbReference>
<dbReference type="Gene3D" id="3.30.565.10">
    <property type="entry name" value="Histidine kinase-like ATPase, C-terminal domain"/>
    <property type="match status" value="1"/>
</dbReference>
<dbReference type="SMART" id="SM00387">
    <property type="entry name" value="HATPase_c"/>
    <property type="match status" value="1"/>
</dbReference>